<protein>
    <submittedName>
        <fullName evidence="4">Hsp70 family protein</fullName>
    </submittedName>
</protein>
<dbReference type="OrthoDB" id="2963168at2759"/>
<sequence>MGGRQLLIAQLTIIGLDFGTTYTGVAFCESSALTRNDTVDIIRDWPSAHSMVGTKDKVPSEIAYSANGTILWGSLIPPHMQRYIWTKLRLNQPQETNGSSPQHNNKEKQPVDIIADFLSEVRKHLIKNLDARFGEKLWRTLPVTLVVTVPADWRDAAKHATLQAVKQAGFNETGLPQLKRIITTTEPEAAALYTIHSMKGGVQEEQLKVGDGLILCDMGGGTVDLISYRVTGIKPTIVEEATAGAMALCGGSFVDCAFIDWLERKVGVDGFLKIAGCSSSECRLTALSTKLAQMVQEFSLMAKSGFSGTEEYYLRLPFPLSGIDDPMRGMCDGSLYLRPKDIEAMFEFSLIETKRLIAEQIQQARQKGRINLKSVFLVGGFAESPYLQRRLKAFCASHSLATVKPPNAWSSIVRGSLLKALALPVPNSTGISTPIAKPTIQSRRCRRSYGTSCTFRFVEGKHRIVDRYYCGIEKEFRAKHQVNWLLYKDQVLDVTHGQAHAKLDFTWNFPKGGRKEMIIPLLASDQMAPSIRSLSMDVHKVADLVVDISFVPQSTFKKCVSTSGEVLEKLQYSIEIKVHEVLEFSLLIDGVRYGTVVAKYA</sequence>
<evidence type="ECO:0000256" key="1">
    <source>
        <dbReference type="ARBA" id="ARBA00022741"/>
    </source>
</evidence>
<accession>A0A6A5WLX1</accession>
<keyword evidence="5" id="KW-1185">Reference proteome</keyword>
<feature type="chain" id="PRO_5025517820" evidence="3">
    <location>
        <begin position="22"/>
        <end position="601"/>
    </location>
</feature>
<dbReference type="CDD" id="cd10170">
    <property type="entry name" value="ASKHA_NBD_HSP70"/>
    <property type="match status" value="1"/>
</dbReference>
<dbReference type="InterPro" id="IPR043129">
    <property type="entry name" value="ATPase_NBD"/>
</dbReference>
<dbReference type="EMBL" id="ML977580">
    <property type="protein sequence ID" value="KAF2001874.1"/>
    <property type="molecule type" value="Genomic_DNA"/>
</dbReference>
<dbReference type="GO" id="GO:0005524">
    <property type="term" value="F:ATP binding"/>
    <property type="evidence" value="ECO:0007669"/>
    <property type="project" value="UniProtKB-KW"/>
</dbReference>
<feature type="signal peptide" evidence="3">
    <location>
        <begin position="1"/>
        <end position="21"/>
    </location>
</feature>
<dbReference type="Proteomes" id="UP000799779">
    <property type="component" value="Unassembled WGS sequence"/>
</dbReference>
<dbReference type="InterPro" id="IPR013126">
    <property type="entry name" value="Hsp_70_fam"/>
</dbReference>
<dbReference type="Gene3D" id="3.90.640.10">
    <property type="entry name" value="Actin, Chain A, domain 4"/>
    <property type="match status" value="1"/>
</dbReference>
<evidence type="ECO:0000256" key="3">
    <source>
        <dbReference type="SAM" id="SignalP"/>
    </source>
</evidence>
<keyword evidence="3" id="KW-0732">Signal</keyword>
<dbReference type="Gene3D" id="3.30.420.40">
    <property type="match status" value="2"/>
</dbReference>
<gene>
    <name evidence="4" type="ORF">P154DRAFT_595430</name>
</gene>
<organism evidence="4 5">
    <name type="scientific">Amniculicola lignicola CBS 123094</name>
    <dbReference type="NCBI Taxonomy" id="1392246"/>
    <lineage>
        <taxon>Eukaryota</taxon>
        <taxon>Fungi</taxon>
        <taxon>Dikarya</taxon>
        <taxon>Ascomycota</taxon>
        <taxon>Pezizomycotina</taxon>
        <taxon>Dothideomycetes</taxon>
        <taxon>Pleosporomycetidae</taxon>
        <taxon>Pleosporales</taxon>
        <taxon>Amniculicolaceae</taxon>
        <taxon>Amniculicola</taxon>
    </lineage>
</organism>
<dbReference type="PANTHER" id="PTHR14187:SF82">
    <property type="entry name" value="FAMILY CHAPERONE, PUTATIVE (AFU_ORTHOLOGUE AFUA_7G08575)-RELATED"/>
    <property type="match status" value="1"/>
</dbReference>
<keyword evidence="1" id="KW-0547">Nucleotide-binding</keyword>
<evidence type="ECO:0000256" key="2">
    <source>
        <dbReference type="ARBA" id="ARBA00022840"/>
    </source>
</evidence>
<keyword evidence="2" id="KW-0067">ATP-binding</keyword>
<name>A0A6A5WLX1_9PLEO</name>
<dbReference type="AlphaFoldDB" id="A0A6A5WLX1"/>
<dbReference type="Pfam" id="PF00012">
    <property type="entry name" value="HSP70"/>
    <property type="match status" value="1"/>
</dbReference>
<dbReference type="GO" id="GO:0140662">
    <property type="term" value="F:ATP-dependent protein folding chaperone"/>
    <property type="evidence" value="ECO:0007669"/>
    <property type="project" value="InterPro"/>
</dbReference>
<dbReference type="PANTHER" id="PTHR14187">
    <property type="entry name" value="ALPHA KINASE/ELONGATION FACTOR 2 KINASE"/>
    <property type="match status" value="1"/>
</dbReference>
<reference evidence="4" key="1">
    <citation type="journal article" date="2020" name="Stud. Mycol.">
        <title>101 Dothideomycetes genomes: a test case for predicting lifestyles and emergence of pathogens.</title>
        <authorList>
            <person name="Haridas S."/>
            <person name="Albert R."/>
            <person name="Binder M."/>
            <person name="Bloem J."/>
            <person name="Labutti K."/>
            <person name="Salamov A."/>
            <person name="Andreopoulos B."/>
            <person name="Baker S."/>
            <person name="Barry K."/>
            <person name="Bills G."/>
            <person name="Bluhm B."/>
            <person name="Cannon C."/>
            <person name="Castanera R."/>
            <person name="Culley D."/>
            <person name="Daum C."/>
            <person name="Ezra D."/>
            <person name="Gonzalez J."/>
            <person name="Henrissat B."/>
            <person name="Kuo A."/>
            <person name="Liang C."/>
            <person name="Lipzen A."/>
            <person name="Lutzoni F."/>
            <person name="Magnuson J."/>
            <person name="Mondo S."/>
            <person name="Nolan M."/>
            <person name="Ohm R."/>
            <person name="Pangilinan J."/>
            <person name="Park H.-J."/>
            <person name="Ramirez L."/>
            <person name="Alfaro M."/>
            <person name="Sun H."/>
            <person name="Tritt A."/>
            <person name="Yoshinaga Y."/>
            <person name="Zwiers L.-H."/>
            <person name="Turgeon B."/>
            <person name="Goodwin S."/>
            <person name="Spatafora J."/>
            <person name="Crous P."/>
            <person name="Grigoriev I."/>
        </authorList>
    </citation>
    <scope>NUCLEOTIDE SEQUENCE</scope>
    <source>
        <strain evidence="4">CBS 123094</strain>
    </source>
</reference>
<evidence type="ECO:0000313" key="4">
    <source>
        <dbReference type="EMBL" id="KAF2001874.1"/>
    </source>
</evidence>
<evidence type="ECO:0000313" key="5">
    <source>
        <dbReference type="Proteomes" id="UP000799779"/>
    </source>
</evidence>
<proteinExistence type="predicted"/>
<dbReference type="SUPFAM" id="SSF53067">
    <property type="entry name" value="Actin-like ATPase domain"/>
    <property type="match status" value="2"/>
</dbReference>